<accession>A0A2N8THG8</accession>
<dbReference type="RefSeq" id="WP_102912309.1">
    <property type="nucleotide sequence ID" value="NZ_POUC01000314.1"/>
</dbReference>
<sequence length="588" mass="65746">MNRRLARHALITRLRAQRPVIPDQEVRRVYDEVAASGLVEEIEPLIARTKGRRCTLSVEALLVGMALAAQRNSGVVTFTTVTNLLYFSLSGAMREQLGLHRYPDHDRGFEAAYAVVRRRLHSILEAIDPSPLPKNHRLARRHAEKVLTRADPEALTHKRARLLRVSNMILGMSLREALPLLEERWDGSVSLDATAIGTYAKGLPSHSPVTSTDPDASWYVRTTRHQDPLALDGLTPIEAAGGRQRTNGEKKTERIKKRLFGYDASLVVARDPERHGAPLPDGSANPDVVPALIVAFSVDKPSHRPGQVAVEALQHVDNRFPRGYLAGDRAYNGQKPENFQLPIRAMGYEPVYDYASDQLGVQTGFAGAELVEGNWYCPSMPQPLKDATKDLLAKKIDKQTWIDRIRARTNYVFMPKQRPDAEGHRRVMCPAEANRAQCPLKPRTLGRGIHLPLVDPAPKPAGSPPCCVQRTVTVPPEAGANLWQPLQYGSEAWQRVYFRLRNSVEGINGFAKDRLQERLEDAGTRRIRGIAAQTLLLAFQLAHANRRKLASWADAIALGGERPRRRPTRRRRTKPLGTWTPKGHITQR</sequence>
<comment type="caution">
    <text evidence="2">The sequence shown here is derived from an EMBL/GenBank/DDBJ whole genome shotgun (WGS) entry which is preliminary data.</text>
</comment>
<gene>
    <name evidence="2" type="ORF">C1J00_31025</name>
</gene>
<dbReference type="EMBL" id="POUC01000314">
    <property type="protein sequence ID" value="PNG18458.1"/>
    <property type="molecule type" value="Genomic_DNA"/>
</dbReference>
<evidence type="ECO:0008006" key="4">
    <source>
        <dbReference type="Google" id="ProtNLM"/>
    </source>
</evidence>
<organism evidence="2 3">
    <name type="scientific">Streptomyces cahuitamycinicus</name>
    <dbReference type="NCBI Taxonomy" id="2070367"/>
    <lineage>
        <taxon>Bacteria</taxon>
        <taxon>Bacillati</taxon>
        <taxon>Actinomycetota</taxon>
        <taxon>Actinomycetes</taxon>
        <taxon>Kitasatosporales</taxon>
        <taxon>Streptomycetaceae</taxon>
        <taxon>Streptomyces</taxon>
    </lineage>
</organism>
<dbReference type="OrthoDB" id="3837969at2"/>
<name>A0A2N8THG8_9ACTN</name>
<keyword evidence="3" id="KW-1185">Reference proteome</keyword>
<evidence type="ECO:0000256" key="1">
    <source>
        <dbReference type="SAM" id="MobiDB-lite"/>
    </source>
</evidence>
<dbReference type="AlphaFoldDB" id="A0A2N8THG8"/>
<feature type="region of interest" description="Disordered" evidence="1">
    <location>
        <begin position="561"/>
        <end position="588"/>
    </location>
</feature>
<dbReference type="Proteomes" id="UP000235943">
    <property type="component" value="Unassembled WGS sequence"/>
</dbReference>
<proteinExistence type="predicted"/>
<protein>
    <recommendedName>
        <fullName evidence="4">Transposase</fullName>
    </recommendedName>
</protein>
<reference evidence="2 3" key="1">
    <citation type="submission" date="2018-01" db="EMBL/GenBank/DDBJ databases">
        <title>Draft genome sequence of Streptomyces sp. 13K301.</title>
        <authorList>
            <person name="Sahin N."/>
            <person name="Saygin H."/>
            <person name="Ay H."/>
        </authorList>
    </citation>
    <scope>NUCLEOTIDE SEQUENCE [LARGE SCALE GENOMIC DNA]</scope>
    <source>
        <strain evidence="2 3">13K301</strain>
    </source>
</reference>
<feature type="compositionally biased region" description="Basic residues" evidence="1">
    <location>
        <begin position="563"/>
        <end position="574"/>
    </location>
</feature>
<evidence type="ECO:0000313" key="2">
    <source>
        <dbReference type="EMBL" id="PNG18458.1"/>
    </source>
</evidence>
<evidence type="ECO:0000313" key="3">
    <source>
        <dbReference type="Proteomes" id="UP000235943"/>
    </source>
</evidence>